<organism evidence="2 3">
    <name type="scientific">Thiomicrorhabdus marina</name>
    <dbReference type="NCBI Taxonomy" id="2818442"/>
    <lineage>
        <taxon>Bacteria</taxon>
        <taxon>Pseudomonadati</taxon>
        <taxon>Pseudomonadota</taxon>
        <taxon>Gammaproteobacteria</taxon>
        <taxon>Thiotrichales</taxon>
        <taxon>Piscirickettsiaceae</taxon>
        <taxon>Thiomicrorhabdus</taxon>
    </lineage>
</organism>
<feature type="binding site" evidence="1">
    <location>
        <position position="19"/>
    </location>
    <ligand>
        <name>S-adenosyl-L-methionine</name>
        <dbReference type="ChEBI" id="CHEBI:59789"/>
    </ligand>
</feature>
<keyword evidence="1" id="KW-0808">Transferase</keyword>
<keyword evidence="1" id="KW-0489">Methyltransferase</keyword>
<feature type="binding site" evidence="1">
    <location>
        <position position="103"/>
    </location>
    <ligand>
        <name>S-adenosyl-L-methionine</name>
        <dbReference type="ChEBI" id="CHEBI:59789"/>
    </ligand>
</feature>
<comment type="catalytic activity">
    <reaction evidence="1">
        <text>adenosine(2030) in 23S rRNA + S-adenosyl-L-methionine = N(6)-methyladenosine(2030) in 23S rRNA + S-adenosyl-L-homocysteine + H(+)</text>
        <dbReference type="Rhea" id="RHEA:43736"/>
        <dbReference type="Rhea" id="RHEA-COMP:10668"/>
        <dbReference type="Rhea" id="RHEA-COMP:10669"/>
        <dbReference type="ChEBI" id="CHEBI:15378"/>
        <dbReference type="ChEBI" id="CHEBI:57856"/>
        <dbReference type="ChEBI" id="CHEBI:59789"/>
        <dbReference type="ChEBI" id="CHEBI:74411"/>
        <dbReference type="ChEBI" id="CHEBI:74449"/>
        <dbReference type="EC" id="2.1.1.266"/>
    </reaction>
</comment>
<feature type="binding site" evidence="1">
    <location>
        <position position="42"/>
    </location>
    <ligand>
        <name>S-adenosyl-L-methionine</name>
        <dbReference type="ChEBI" id="CHEBI:59789"/>
    </ligand>
</feature>
<dbReference type="Proteomes" id="UP000664835">
    <property type="component" value="Unassembled WGS sequence"/>
</dbReference>
<comment type="similarity">
    <text evidence="1">Belongs to the RlmJ family.</text>
</comment>
<dbReference type="Gene3D" id="3.40.50.150">
    <property type="entry name" value="Vaccinia Virus protein VP39"/>
    <property type="match status" value="1"/>
</dbReference>
<evidence type="ECO:0000256" key="1">
    <source>
        <dbReference type="HAMAP-Rule" id="MF_00934"/>
    </source>
</evidence>
<dbReference type="EMBL" id="JAGETV010000002">
    <property type="protein sequence ID" value="MBO1926382.1"/>
    <property type="molecule type" value="Genomic_DNA"/>
</dbReference>
<evidence type="ECO:0000313" key="3">
    <source>
        <dbReference type="Proteomes" id="UP000664835"/>
    </source>
</evidence>
<feature type="active site" description="Proton acceptor" evidence="1">
    <location>
        <position position="167"/>
    </location>
</feature>
<dbReference type="PANTHER" id="PTHR37426">
    <property type="entry name" value="RIBOSOMAL RNA LARGE SUBUNIT METHYLTRANSFERASE J"/>
    <property type="match status" value="1"/>
</dbReference>
<keyword evidence="1" id="KW-0949">S-adenosyl-L-methionine</keyword>
<dbReference type="Pfam" id="PF04378">
    <property type="entry name" value="RsmJ"/>
    <property type="match status" value="1"/>
</dbReference>
<keyword evidence="1" id="KW-0698">rRNA processing</keyword>
<name>A0ABS3Q226_9GAMM</name>
<comment type="function">
    <text evidence="1">Specifically methylates the adenine in position 2030 of 23S rRNA.</text>
</comment>
<comment type="caution">
    <text evidence="2">The sequence shown here is derived from an EMBL/GenBank/DDBJ whole genome shotgun (WGS) entry which is preliminary data.</text>
</comment>
<reference evidence="2 3" key="1">
    <citation type="submission" date="2021-03" db="EMBL/GenBank/DDBJ databases">
        <title>Thiomicrorhabdus sp.nov.,novel sulfur-oxidizing bacteria isolated from coastal sediment.</title>
        <authorList>
            <person name="Liu X."/>
        </authorList>
    </citation>
    <scope>NUCLEOTIDE SEQUENCE [LARGE SCALE GENOMIC DNA]</scope>
    <source>
        <strain evidence="2 3">6S2-11</strain>
    </source>
</reference>
<keyword evidence="3" id="KW-1185">Reference proteome</keyword>
<dbReference type="SUPFAM" id="SSF53335">
    <property type="entry name" value="S-adenosyl-L-methionine-dependent methyltransferases"/>
    <property type="match status" value="1"/>
</dbReference>
<dbReference type="InterPro" id="IPR007473">
    <property type="entry name" value="RlmJ"/>
</dbReference>
<dbReference type="HAMAP" id="MF_00934">
    <property type="entry name" value="23SrRNA_methyltr_J"/>
    <property type="match status" value="1"/>
</dbReference>
<accession>A0ABS3Q226</accession>
<proteinExistence type="inferred from homology"/>
<keyword evidence="1" id="KW-0694">RNA-binding</keyword>
<comment type="subunit">
    <text evidence="1">Monomer.</text>
</comment>
<evidence type="ECO:0000313" key="2">
    <source>
        <dbReference type="EMBL" id="MBO1926382.1"/>
    </source>
</evidence>
<dbReference type="PANTHER" id="PTHR37426:SF1">
    <property type="entry name" value="RIBOSOMAL RNA LARGE SUBUNIT METHYLTRANSFERASE J"/>
    <property type="match status" value="1"/>
</dbReference>
<sequence length="285" mass="32700">MLSYLHSFHAGNFADVLKHVNLVHALDYLTQKPKPMLYFDSHSGAGVYRLGGSEAQKNQEFANGIGVLWNQDCSDYTSLQQYKDLVQELNSDKPNELNFYPGSPWFADQMLRDNDKIQLCELHPREQQTLRKNLGSNRRIKLFFNDGFQQAIASMPPPLRRGLMLIDPPYEDKKDYAKVVQTLIECHKRFATGSYALWYPVVERKTIDKLCKNLQESGIRNIQVFELGIAPDSRGRGMNGSGMLWINPPWTLFAEMQKTLPFLAKILGQANNSEGYYRCEQLVDE</sequence>
<feature type="binding site" evidence="1">
    <location>
        <position position="121"/>
    </location>
    <ligand>
        <name>S-adenosyl-L-methionine</name>
        <dbReference type="ChEBI" id="CHEBI:59789"/>
    </ligand>
</feature>
<gene>
    <name evidence="1" type="primary">rlmJ</name>
    <name evidence="2" type="ORF">J3998_02250</name>
</gene>
<feature type="site" description="Interaction with substrate rRNA" evidence="1">
    <location>
        <position position="4"/>
    </location>
</feature>
<protein>
    <recommendedName>
        <fullName evidence="1">Ribosomal RNA large subunit methyltransferase J</fullName>
        <ecNumber evidence="1">2.1.1.266</ecNumber>
    </recommendedName>
    <alternativeName>
        <fullName evidence="1">23S rRNA (adenine(2030)-N6)-methyltransferase</fullName>
    </alternativeName>
    <alternativeName>
        <fullName evidence="1">23S rRNA m6A2030 methyltransferase</fullName>
    </alternativeName>
</protein>
<dbReference type="RefSeq" id="WP_208147237.1">
    <property type="nucleotide sequence ID" value="NZ_JAGETV010000002.1"/>
</dbReference>
<feature type="binding site" evidence="1">
    <location>
        <position position="167"/>
    </location>
    <ligand>
        <name>S-adenosyl-L-methionine</name>
        <dbReference type="ChEBI" id="CHEBI:59789"/>
    </ligand>
</feature>
<feature type="binding site" evidence="1">
    <location>
        <begin position="146"/>
        <end position="147"/>
    </location>
    <ligand>
        <name>S-adenosyl-L-methionine</name>
        <dbReference type="ChEBI" id="CHEBI:59789"/>
    </ligand>
</feature>
<dbReference type="InterPro" id="IPR029063">
    <property type="entry name" value="SAM-dependent_MTases_sf"/>
</dbReference>
<dbReference type="EC" id="2.1.1.266" evidence="1"/>